<evidence type="ECO:0000313" key="2">
    <source>
        <dbReference type="EMBL" id="KAK7836392.1"/>
    </source>
</evidence>
<feature type="transmembrane region" description="Helical" evidence="1">
    <location>
        <begin position="6"/>
        <end position="24"/>
    </location>
</feature>
<sequence length="129" mass="13381">MPQFSPFFFIIIVVVVAVISIPTVRSDFDSSTIRLHSEDAADLCGGGGGGEGEGPVPASCPVNCFRTDPVCGVNGVTYWCGCAEALCAGVKVTKLGFCEVGNGGPGQALLLVHIVWLIVLAFSVLFGLF</sequence>
<evidence type="ECO:0000256" key="1">
    <source>
        <dbReference type="SAM" id="Phobius"/>
    </source>
</evidence>
<feature type="transmembrane region" description="Helical" evidence="1">
    <location>
        <begin position="108"/>
        <end position="128"/>
    </location>
</feature>
<name>A0AAW0KB71_QUESU</name>
<dbReference type="Proteomes" id="UP000237347">
    <property type="component" value="Unassembled WGS sequence"/>
</dbReference>
<dbReference type="EMBL" id="PKMF04000354">
    <property type="protein sequence ID" value="KAK7836392.1"/>
    <property type="molecule type" value="Genomic_DNA"/>
</dbReference>
<reference evidence="2 3" key="1">
    <citation type="journal article" date="2018" name="Sci. Data">
        <title>The draft genome sequence of cork oak.</title>
        <authorList>
            <person name="Ramos A.M."/>
            <person name="Usie A."/>
            <person name="Barbosa P."/>
            <person name="Barros P.M."/>
            <person name="Capote T."/>
            <person name="Chaves I."/>
            <person name="Simoes F."/>
            <person name="Abreu I."/>
            <person name="Carrasquinho I."/>
            <person name="Faro C."/>
            <person name="Guimaraes J.B."/>
            <person name="Mendonca D."/>
            <person name="Nobrega F."/>
            <person name="Rodrigues L."/>
            <person name="Saibo N.J.M."/>
            <person name="Varela M.C."/>
            <person name="Egas C."/>
            <person name="Matos J."/>
            <person name="Miguel C.M."/>
            <person name="Oliveira M.M."/>
            <person name="Ricardo C.P."/>
            <person name="Goncalves S."/>
        </authorList>
    </citation>
    <scope>NUCLEOTIDE SEQUENCE [LARGE SCALE GENOMIC DNA]</scope>
    <source>
        <strain evidence="3">cv. HL8</strain>
    </source>
</reference>
<organism evidence="2 3">
    <name type="scientific">Quercus suber</name>
    <name type="common">Cork oak</name>
    <dbReference type="NCBI Taxonomy" id="58331"/>
    <lineage>
        <taxon>Eukaryota</taxon>
        <taxon>Viridiplantae</taxon>
        <taxon>Streptophyta</taxon>
        <taxon>Embryophyta</taxon>
        <taxon>Tracheophyta</taxon>
        <taxon>Spermatophyta</taxon>
        <taxon>Magnoliopsida</taxon>
        <taxon>eudicotyledons</taxon>
        <taxon>Gunneridae</taxon>
        <taxon>Pentapetalae</taxon>
        <taxon>rosids</taxon>
        <taxon>fabids</taxon>
        <taxon>Fagales</taxon>
        <taxon>Fagaceae</taxon>
        <taxon>Quercus</taxon>
    </lineage>
</organism>
<dbReference type="Gramene" id="rna-CFP56_57074">
    <property type="protein sequence ID" value="cds-POE99921.1"/>
    <property type="gene ID" value="gene-CFP56_57074"/>
</dbReference>
<comment type="caution">
    <text evidence="2">The sequence shown here is derived from an EMBL/GenBank/DDBJ whole genome shotgun (WGS) entry which is preliminary data.</text>
</comment>
<evidence type="ECO:0000313" key="3">
    <source>
        <dbReference type="Proteomes" id="UP000237347"/>
    </source>
</evidence>
<keyword evidence="1" id="KW-1133">Transmembrane helix</keyword>
<accession>A0AAW0KB71</accession>
<dbReference type="PANTHER" id="PTHR34376">
    <property type="entry name" value="SERINE PROTEASE INHIBITOR, KAZAL-TYPE FAMILY PROTEIN"/>
    <property type="match status" value="1"/>
</dbReference>
<gene>
    <name evidence="2" type="ORF">CFP56_022555</name>
</gene>
<keyword evidence="1" id="KW-0472">Membrane</keyword>
<dbReference type="PANTHER" id="PTHR34376:SF2">
    <property type="entry name" value="SERINE PROTEASE INHIBITOR, KAZAL-TYPE FAMILY PROTEIN"/>
    <property type="match status" value="1"/>
</dbReference>
<protein>
    <recommendedName>
        <fullName evidence="4">Serine-type endopeptidase inhibitor</fullName>
    </recommendedName>
</protein>
<keyword evidence="3" id="KW-1185">Reference proteome</keyword>
<dbReference type="AlphaFoldDB" id="A0AAW0KB71"/>
<evidence type="ECO:0008006" key="4">
    <source>
        <dbReference type="Google" id="ProtNLM"/>
    </source>
</evidence>
<proteinExistence type="predicted"/>
<keyword evidence="1" id="KW-0812">Transmembrane</keyword>